<evidence type="ECO:0000256" key="11">
    <source>
        <dbReference type="ARBA" id="ARBA00023136"/>
    </source>
</evidence>
<dbReference type="InterPro" id="IPR036097">
    <property type="entry name" value="HisK_dim/P_sf"/>
</dbReference>
<dbReference type="EMBL" id="CAFBPU010000016">
    <property type="protein sequence ID" value="CAB5031056.1"/>
    <property type="molecule type" value="Genomic_DNA"/>
</dbReference>
<evidence type="ECO:0000256" key="1">
    <source>
        <dbReference type="ARBA" id="ARBA00000085"/>
    </source>
</evidence>
<comment type="catalytic activity">
    <reaction evidence="1">
        <text>ATP + protein L-histidine = ADP + protein N-phospho-L-histidine.</text>
        <dbReference type="EC" id="2.7.13.3"/>
    </reaction>
</comment>
<evidence type="ECO:0000256" key="4">
    <source>
        <dbReference type="ARBA" id="ARBA00022475"/>
    </source>
</evidence>
<keyword evidence="11 12" id="KW-0472">Membrane</keyword>
<sequence>MGLLAFSAYRGAVDVAGSVALASVVGLVAGGAAGWLLAARRESGRVPASFDVDGVPSPNVPEGLGRLLAVLPGAAFVVGADNTVLRASAESATLGILLGSRVVIPEILTLVTAVRHDGVIREEDVELRRPPLGKGVVHARVRVAPLSPTAALVLVEDLSDAYRIDAVRRDFVANVSHELKTPVGALSLLAEAVQAASDDPEAVQRFSARMQIESQRLSNLVNDLIDLSRLQSHDPLRHPGPVEIDHLVSEAVDATKLLAHARDIEVVVAEPSGAVVLGDESQLVMALRNLLTNALAYSPPGTRVAVGTRRAGELVEISVTDQGIGIPVDEQSRIFERFYRVDPARSRLTGGTGLGLAIVKHVCVNHGGDCAVWSVEGAGSTFTLRLPLAAASDANALEGVHSS</sequence>
<evidence type="ECO:0000256" key="7">
    <source>
        <dbReference type="ARBA" id="ARBA00022741"/>
    </source>
</evidence>
<feature type="domain" description="Histidine kinase" evidence="13">
    <location>
        <begin position="174"/>
        <end position="390"/>
    </location>
</feature>
<name>A0A6J7RQP6_9ZZZZ</name>
<keyword evidence="9" id="KW-0067">ATP-binding</keyword>
<comment type="subcellular location">
    <subcellularLocation>
        <location evidence="2">Cell membrane</location>
    </subcellularLocation>
</comment>
<evidence type="ECO:0000256" key="10">
    <source>
        <dbReference type="ARBA" id="ARBA00023012"/>
    </source>
</evidence>
<dbReference type="GO" id="GO:0004721">
    <property type="term" value="F:phosphoprotein phosphatase activity"/>
    <property type="evidence" value="ECO:0007669"/>
    <property type="project" value="TreeGrafter"/>
</dbReference>
<keyword evidence="4" id="KW-1003">Cell membrane</keyword>
<dbReference type="EMBL" id="CAFBND010000013">
    <property type="protein sequence ID" value="CAB4931969.1"/>
    <property type="molecule type" value="Genomic_DNA"/>
</dbReference>
<dbReference type="InterPro" id="IPR003661">
    <property type="entry name" value="HisK_dim/P_dom"/>
</dbReference>
<dbReference type="SMART" id="SM00387">
    <property type="entry name" value="HATPase_c"/>
    <property type="match status" value="1"/>
</dbReference>
<dbReference type="GO" id="GO:0000155">
    <property type="term" value="F:phosphorelay sensor kinase activity"/>
    <property type="evidence" value="ECO:0007669"/>
    <property type="project" value="InterPro"/>
</dbReference>
<proteinExistence type="predicted"/>
<dbReference type="CDD" id="cd00082">
    <property type="entry name" value="HisKA"/>
    <property type="match status" value="1"/>
</dbReference>
<evidence type="ECO:0000313" key="15">
    <source>
        <dbReference type="EMBL" id="CAB5031056.1"/>
    </source>
</evidence>
<evidence type="ECO:0000256" key="9">
    <source>
        <dbReference type="ARBA" id="ARBA00022840"/>
    </source>
</evidence>
<dbReference type="InterPro" id="IPR003594">
    <property type="entry name" value="HATPase_dom"/>
</dbReference>
<evidence type="ECO:0000313" key="14">
    <source>
        <dbReference type="EMBL" id="CAB4931969.1"/>
    </source>
</evidence>
<dbReference type="SUPFAM" id="SSF55874">
    <property type="entry name" value="ATPase domain of HSP90 chaperone/DNA topoisomerase II/histidine kinase"/>
    <property type="match status" value="1"/>
</dbReference>
<keyword evidence="8" id="KW-0418">Kinase</keyword>
<protein>
    <recommendedName>
        <fullName evidence="3">histidine kinase</fullName>
        <ecNumber evidence="3">2.7.13.3</ecNumber>
    </recommendedName>
</protein>
<keyword evidence="6" id="KW-0808">Transferase</keyword>
<dbReference type="PRINTS" id="PR00344">
    <property type="entry name" value="BCTRLSENSOR"/>
</dbReference>
<dbReference type="GO" id="GO:0016036">
    <property type="term" value="P:cellular response to phosphate starvation"/>
    <property type="evidence" value="ECO:0007669"/>
    <property type="project" value="TreeGrafter"/>
</dbReference>
<dbReference type="Pfam" id="PF02518">
    <property type="entry name" value="HATPase_c"/>
    <property type="match status" value="1"/>
</dbReference>
<dbReference type="GO" id="GO:0005524">
    <property type="term" value="F:ATP binding"/>
    <property type="evidence" value="ECO:0007669"/>
    <property type="project" value="UniProtKB-KW"/>
</dbReference>
<dbReference type="Pfam" id="PF00512">
    <property type="entry name" value="HisKA"/>
    <property type="match status" value="1"/>
</dbReference>
<evidence type="ECO:0000256" key="5">
    <source>
        <dbReference type="ARBA" id="ARBA00022553"/>
    </source>
</evidence>
<keyword evidence="10" id="KW-0902">Two-component regulatory system</keyword>
<dbReference type="GO" id="GO:0005886">
    <property type="term" value="C:plasma membrane"/>
    <property type="evidence" value="ECO:0007669"/>
    <property type="project" value="UniProtKB-SubCell"/>
</dbReference>
<dbReference type="SUPFAM" id="SSF47384">
    <property type="entry name" value="Homodimeric domain of signal transducing histidine kinase"/>
    <property type="match status" value="1"/>
</dbReference>
<dbReference type="PANTHER" id="PTHR45453">
    <property type="entry name" value="PHOSPHATE REGULON SENSOR PROTEIN PHOR"/>
    <property type="match status" value="1"/>
</dbReference>
<dbReference type="InterPro" id="IPR005467">
    <property type="entry name" value="His_kinase_dom"/>
</dbReference>
<gene>
    <name evidence="14" type="ORF">UFOPK3752_00490</name>
    <name evidence="15" type="ORF">UFOPK4150_00972</name>
</gene>
<evidence type="ECO:0000256" key="3">
    <source>
        <dbReference type="ARBA" id="ARBA00012438"/>
    </source>
</evidence>
<dbReference type="Gene3D" id="1.10.287.130">
    <property type="match status" value="1"/>
</dbReference>
<keyword evidence="7" id="KW-0547">Nucleotide-binding</keyword>
<dbReference type="AlphaFoldDB" id="A0A6J7RQP6"/>
<keyword evidence="12" id="KW-0812">Transmembrane</keyword>
<evidence type="ECO:0000256" key="12">
    <source>
        <dbReference type="SAM" id="Phobius"/>
    </source>
</evidence>
<evidence type="ECO:0000256" key="8">
    <source>
        <dbReference type="ARBA" id="ARBA00022777"/>
    </source>
</evidence>
<accession>A0A6J7RQP6</accession>
<evidence type="ECO:0000256" key="6">
    <source>
        <dbReference type="ARBA" id="ARBA00022679"/>
    </source>
</evidence>
<dbReference type="SMART" id="SM00388">
    <property type="entry name" value="HisKA"/>
    <property type="match status" value="1"/>
</dbReference>
<dbReference type="InterPro" id="IPR050351">
    <property type="entry name" value="BphY/WalK/GraS-like"/>
</dbReference>
<dbReference type="EC" id="2.7.13.3" evidence="3"/>
<organism evidence="15">
    <name type="scientific">freshwater metagenome</name>
    <dbReference type="NCBI Taxonomy" id="449393"/>
    <lineage>
        <taxon>unclassified sequences</taxon>
        <taxon>metagenomes</taxon>
        <taxon>ecological metagenomes</taxon>
    </lineage>
</organism>
<evidence type="ECO:0000259" key="13">
    <source>
        <dbReference type="PROSITE" id="PS50109"/>
    </source>
</evidence>
<dbReference type="FunFam" id="1.10.287.130:FF:000008">
    <property type="entry name" value="Two-component sensor histidine kinase"/>
    <property type="match status" value="1"/>
</dbReference>
<dbReference type="FunFam" id="3.30.565.10:FF:000006">
    <property type="entry name" value="Sensor histidine kinase WalK"/>
    <property type="match status" value="1"/>
</dbReference>
<dbReference type="CDD" id="cd00075">
    <property type="entry name" value="HATPase"/>
    <property type="match status" value="1"/>
</dbReference>
<keyword evidence="12" id="KW-1133">Transmembrane helix</keyword>
<reference evidence="15" key="1">
    <citation type="submission" date="2020-05" db="EMBL/GenBank/DDBJ databases">
        <authorList>
            <person name="Chiriac C."/>
            <person name="Salcher M."/>
            <person name="Ghai R."/>
            <person name="Kavagutti S V."/>
        </authorList>
    </citation>
    <scope>NUCLEOTIDE SEQUENCE</scope>
</reference>
<dbReference type="PROSITE" id="PS50109">
    <property type="entry name" value="HIS_KIN"/>
    <property type="match status" value="1"/>
</dbReference>
<evidence type="ECO:0000256" key="2">
    <source>
        <dbReference type="ARBA" id="ARBA00004236"/>
    </source>
</evidence>
<keyword evidence="5" id="KW-0597">Phosphoprotein</keyword>
<feature type="transmembrane region" description="Helical" evidence="12">
    <location>
        <begin position="15"/>
        <end position="38"/>
    </location>
</feature>
<dbReference type="Gene3D" id="3.30.565.10">
    <property type="entry name" value="Histidine kinase-like ATPase, C-terminal domain"/>
    <property type="match status" value="1"/>
</dbReference>
<dbReference type="PANTHER" id="PTHR45453:SF1">
    <property type="entry name" value="PHOSPHATE REGULON SENSOR PROTEIN PHOR"/>
    <property type="match status" value="1"/>
</dbReference>
<dbReference type="InterPro" id="IPR004358">
    <property type="entry name" value="Sig_transdc_His_kin-like_C"/>
</dbReference>
<dbReference type="InterPro" id="IPR036890">
    <property type="entry name" value="HATPase_C_sf"/>
</dbReference>